<keyword evidence="5" id="KW-1185">Reference proteome</keyword>
<gene>
    <name evidence="4" type="primary">TSR2</name>
    <name evidence="4" type="ORF">MCUN1_000411</name>
</gene>
<dbReference type="EMBL" id="CP119877">
    <property type="protein sequence ID" value="WFD33598.1"/>
    <property type="molecule type" value="Genomic_DNA"/>
</dbReference>
<evidence type="ECO:0000313" key="5">
    <source>
        <dbReference type="Proteomes" id="UP001219933"/>
    </source>
</evidence>
<organism evidence="4 5">
    <name type="scientific">Malassezia cuniculi</name>
    <dbReference type="NCBI Taxonomy" id="948313"/>
    <lineage>
        <taxon>Eukaryota</taxon>
        <taxon>Fungi</taxon>
        <taxon>Dikarya</taxon>
        <taxon>Basidiomycota</taxon>
        <taxon>Ustilaginomycotina</taxon>
        <taxon>Malasseziomycetes</taxon>
        <taxon>Malasseziales</taxon>
        <taxon>Malasseziaceae</taxon>
        <taxon>Malassezia</taxon>
    </lineage>
</organism>
<dbReference type="PANTHER" id="PTHR21250">
    <property type="entry name" value="PRE-RRNA-PROCESSING PROTEIN TSR2 HOMOLOG"/>
    <property type="match status" value="1"/>
</dbReference>
<evidence type="ECO:0000313" key="4">
    <source>
        <dbReference type="EMBL" id="WFD33598.1"/>
    </source>
</evidence>
<sequence>MDQSKTSAPAAGPDAQAPAVPEPTKEQLQFARAVYIIFHLWPAMRHAVAEAWGGPESREKMEYLLSYICDEYGNGGANTKPDMDDLADLMEDYIAEEYECRLEDDSASWAGAHIVNLHERIFSKGDGDAAIAELEASFARLGSKKPDIQMQEQNGDDDDDDDDESAEEQCTHDHSHDHTHAHASTQPARARAPRPEPEIDEDGFQTVAPRRRR</sequence>
<dbReference type="InterPro" id="IPR019398">
    <property type="entry name" value="Pre-rRNA_process_TSR2"/>
</dbReference>
<feature type="region of interest" description="Disordered" evidence="3">
    <location>
        <begin position="142"/>
        <end position="213"/>
    </location>
</feature>
<feature type="compositionally biased region" description="Basic and acidic residues" evidence="3">
    <location>
        <begin position="169"/>
        <end position="180"/>
    </location>
</feature>
<comment type="similarity">
    <text evidence="1">Belongs to the TSR2 family.</text>
</comment>
<evidence type="ECO:0000256" key="2">
    <source>
        <dbReference type="ARBA" id="ARBA00022552"/>
    </source>
</evidence>
<accession>A0AAF0J4X1</accession>
<dbReference type="Pfam" id="PF10273">
    <property type="entry name" value="WGG"/>
    <property type="match status" value="1"/>
</dbReference>
<protein>
    <submittedName>
        <fullName evidence="4">rRNA accumulation- protein</fullName>
    </submittedName>
</protein>
<feature type="region of interest" description="Disordered" evidence="3">
    <location>
        <begin position="1"/>
        <end position="23"/>
    </location>
</feature>
<name>A0AAF0J4X1_9BASI</name>
<evidence type="ECO:0000256" key="1">
    <source>
        <dbReference type="ARBA" id="ARBA00006524"/>
    </source>
</evidence>
<keyword evidence="2" id="KW-0698">rRNA processing</keyword>
<dbReference type="AlphaFoldDB" id="A0AAF0J4X1"/>
<evidence type="ECO:0000256" key="3">
    <source>
        <dbReference type="SAM" id="MobiDB-lite"/>
    </source>
</evidence>
<dbReference type="Proteomes" id="UP001219933">
    <property type="component" value="Chromosome 1"/>
</dbReference>
<dbReference type="GO" id="GO:0006364">
    <property type="term" value="P:rRNA processing"/>
    <property type="evidence" value="ECO:0007669"/>
    <property type="project" value="UniProtKB-KW"/>
</dbReference>
<proteinExistence type="inferred from homology"/>
<reference evidence="4" key="1">
    <citation type="submission" date="2023-03" db="EMBL/GenBank/DDBJ databases">
        <title>Mating type loci evolution in Malassezia.</title>
        <authorList>
            <person name="Coelho M.A."/>
        </authorList>
    </citation>
    <scope>NUCLEOTIDE SEQUENCE</scope>
    <source>
        <strain evidence="4">CBS 11721</strain>
    </source>
</reference>
<feature type="compositionally biased region" description="Low complexity" evidence="3">
    <location>
        <begin position="8"/>
        <end position="19"/>
    </location>
</feature>
<feature type="compositionally biased region" description="Acidic residues" evidence="3">
    <location>
        <begin position="154"/>
        <end position="167"/>
    </location>
</feature>